<keyword evidence="1" id="KW-1133">Transmembrane helix</keyword>
<accession>A0A8T2REQ0</accession>
<keyword evidence="1" id="KW-0472">Membrane</keyword>
<reference evidence="2 3" key="1">
    <citation type="submission" date="2021-08" db="EMBL/GenBank/DDBJ databases">
        <title>WGS assembly of Ceratopteris richardii.</title>
        <authorList>
            <person name="Marchant D.B."/>
            <person name="Chen G."/>
            <person name="Jenkins J."/>
            <person name="Shu S."/>
            <person name="Leebens-Mack J."/>
            <person name="Grimwood J."/>
            <person name="Schmutz J."/>
            <person name="Soltis P."/>
            <person name="Soltis D."/>
            <person name="Chen Z.-H."/>
        </authorList>
    </citation>
    <scope>NUCLEOTIDE SEQUENCE [LARGE SCALE GENOMIC DNA]</scope>
    <source>
        <strain evidence="2">Whitten #5841</strain>
        <tissue evidence="2">Leaf</tissue>
    </source>
</reference>
<comment type="caution">
    <text evidence="2">The sequence shown here is derived from an EMBL/GenBank/DDBJ whole genome shotgun (WGS) entry which is preliminary data.</text>
</comment>
<dbReference type="AlphaFoldDB" id="A0A8T2REQ0"/>
<organism evidence="2 3">
    <name type="scientific">Ceratopteris richardii</name>
    <name type="common">Triangle waterfern</name>
    <dbReference type="NCBI Taxonomy" id="49495"/>
    <lineage>
        <taxon>Eukaryota</taxon>
        <taxon>Viridiplantae</taxon>
        <taxon>Streptophyta</taxon>
        <taxon>Embryophyta</taxon>
        <taxon>Tracheophyta</taxon>
        <taxon>Polypodiopsida</taxon>
        <taxon>Polypodiidae</taxon>
        <taxon>Polypodiales</taxon>
        <taxon>Pteridineae</taxon>
        <taxon>Pteridaceae</taxon>
        <taxon>Parkerioideae</taxon>
        <taxon>Ceratopteris</taxon>
    </lineage>
</organism>
<gene>
    <name evidence="2" type="ORF">KP509_27G024000</name>
</gene>
<keyword evidence="1" id="KW-0812">Transmembrane</keyword>
<sequence>MVPDNKQVVNVYLFSCVSMCVHISTYIRTYMLVRTYSVHTYIHTYIFIWKGYEISLYWFMIPTYQGYRISKYILQYALARMSVILDQRIGSRTSKSKFNFALCIPHESLGVN</sequence>
<evidence type="ECO:0000256" key="1">
    <source>
        <dbReference type="SAM" id="Phobius"/>
    </source>
</evidence>
<name>A0A8T2REQ0_CERRI</name>
<dbReference type="Proteomes" id="UP000825935">
    <property type="component" value="Chromosome 27"/>
</dbReference>
<dbReference type="EMBL" id="CM035432">
    <property type="protein sequence ID" value="KAH7294899.1"/>
    <property type="molecule type" value="Genomic_DNA"/>
</dbReference>
<keyword evidence="3" id="KW-1185">Reference proteome</keyword>
<protein>
    <submittedName>
        <fullName evidence="2">Uncharacterized protein</fullName>
    </submittedName>
</protein>
<proteinExistence type="predicted"/>
<evidence type="ECO:0000313" key="2">
    <source>
        <dbReference type="EMBL" id="KAH7294899.1"/>
    </source>
</evidence>
<feature type="transmembrane region" description="Helical" evidence="1">
    <location>
        <begin position="12"/>
        <end position="33"/>
    </location>
</feature>
<evidence type="ECO:0000313" key="3">
    <source>
        <dbReference type="Proteomes" id="UP000825935"/>
    </source>
</evidence>